<proteinExistence type="inferred from homology"/>
<dbReference type="AlphaFoldDB" id="I3TQB4"/>
<reference evidence="5 6" key="1">
    <citation type="journal article" date="2012" name="J. Am. Chem. Soc.">
        <title>Bacterial biosynthesis and maturation of the didemnin anti-cancer agents.</title>
        <authorList>
            <person name="Xu Y."/>
            <person name="Kersten R.D."/>
            <person name="Nam S.J."/>
            <person name="Lu L."/>
            <person name="Al-Suwailem A.M."/>
            <person name="Zheng H."/>
            <person name="Fenical W."/>
            <person name="Dorrestein P.C."/>
            <person name="Moore B.S."/>
            <person name="Qian P.Y."/>
        </authorList>
    </citation>
    <scope>NUCLEOTIDE SEQUENCE [LARGE SCALE GENOMIC DNA]</scope>
    <source>
        <strain evidence="5 6">KA081020-065</strain>
    </source>
</reference>
<dbReference type="RefSeq" id="WP_014746629.1">
    <property type="nucleotide sequence ID" value="NC_017956.1"/>
</dbReference>
<dbReference type="NCBIfam" id="TIGR02107">
    <property type="entry name" value="PQQ_syn_pqqA"/>
    <property type="match status" value="1"/>
</dbReference>
<dbReference type="HOGENOM" id="CLU_3278031_0_0_5"/>
<evidence type="ECO:0000313" key="6">
    <source>
        <dbReference type="Proteomes" id="UP000005258"/>
    </source>
</evidence>
<comment type="pathway">
    <text evidence="1">Cofactor biosynthesis; pyrroloquinoline quinone biosynthesis.</text>
</comment>
<name>I3TQB4_TISMK</name>
<comment type="similarity">
    <text evidence="2">Belongs to the PqqA family.</text>
</comment>
<evidence type="ECO:0000256" key="3">
    <source>
        <dbReference type="ARBA" id="ARBA00015086"/>
    </source>
</evidence>
<dbReference type="InterPro" id="IPR011725">
    <property type="entry name" value="PQQ_synth_PqqA"/>
</dbReference>
<dbReference type="GO" id="GO:0018189">
    <property type="term" value="P:pyrroloquinoline quinone biosynthetic process"/>
    <property type="evidence" value="ECO:0007669"/>
    <property type="project" value="UniProtKB-UniPathway"/>
</dbReference>
<dbReference type="Proteomes" id="UP000005258">
    <property type="component" value="Chromosome"/>
</dbReference>
<accession>I3TQB4</accession>
<gene>
    <name evidence="5" type="ordered locus">TMO_3114</name>
</gene>
<keyword evidence="6" id="KW-1185">Reference proteome</keyword>
<dbReference type="UniPathway" id="UPA00539"/>
<evidence type="ECO:0000256" key="2">
    <source>
        <dbReference type="ARBA" id="ARBA00009325"/>
    </source>
</evidence>
<evidence type="ECO:0000313" key="5">
    <source>
        <dbReference type="EMBL" id="AFK54952.1"/>
    </source>
</evidence>
<dbReference type="STRING" id="1110502.TMO_3114"/>
<dbReference type="Pfam" id="PF08042">
    <property type="entry name" value="PqqA"/>
    <property type="match status" value="1"/>
</dbReference>
<dbReference type="GeneID" id="97243917"/>
<evidence type="ECO:0000256" key="4">
    <source>
        <dbReference type="ARBA" id="ARBA00022905"/>
    </source>
</evidence>
<protein>
    <recommendedName>
        <fullName evidence="3">Coenzyme PQQ synthesis protein A</fullName>
    </recommendedName>
</protein>
<keyword evidence="4" id="KW-0884">PQQ biosynthesis</keyword>
<dbReference type="EMBL" id="CP003236">
    <property type="protein sequence ID" value="AFK54952.1"/>
    <property type="molecule type" value="Genomic_DNA"/>
</dbReference>
<sequence>MNWTTPQIVETRIGMEINGYMPADFITPEDATDAETTGAEG</sequence>
<dbReference type="KEGG" id="tmo:TMO_3114"/>
<organism evidence="5 6">
    <name type="scientific">Tistrella mobilis (strain KA081020-065)</name>
    <dbReference type="NCBI Taxonomy" id="1110502"/>
    <lineage>
        <taxon>Bacteria</taxon>
        <taxon>Pseudomonadati</taxon>
        <taxon>Pseudomonadota</taxon>
        <taxon>Alphaproteobacteria</taxon>
        <taxon>Geminicoccales</taxon>
        <taxon>Geminicoccaceae</taxon>
        <taxon>Tistrella</taxon>
    </lineage>
</organism>
<evidence type="ECO:0000256" key="1">
    <source>
        <dbReference type="ARBA" id="ARBA00004886"/>
    </source>
</evidence>